<dbReference type="EMBL" id="JAVRAA010000011">
    <property type="protein sequence ID" value="MDT0339147.1"/>
    <property type="molecule type" value="Genomic_DNA"/>
</dbReference>
<evidence type="ECO:0000256" key="1">
    <source>
        <dbReference type="SAM" id="Phobius"/>
    </source>
</evidence>
<keyword evidence="1" id="KW-0812">Transmembrane</keyword>
<dbReference type="GeneID" id="90167493"/>
<accession>A0AAE4GB89</accession>
<organism evidence="2">
    <name type="scientific">Herbaspirillum huttiense subsp. nephrolepidis</name>
    <dbReference type="NCBI Taxonomy" id="3075126"/>
    <lineage>
        <taxon>Bacteria</taxon>
        <taxon>Pseudomonadati</taxon>
        <taxon>Pseudomonadota</taxon>
        <taxon>Betaproteobacteria</taxon>
        <taxon>Burkholderiales</taxon>
        <taxon>Oxalobacteraceae</taxon>
        <taxon>Herbaspirillum</taxon>
    </lineage>
</organism>
<reference evidence="2" key="1">
    <citation type="submission" date="2023-02" db="EMBL/GenBank/DDBJ databases">
        <title>Description of Herbaspirillum huttiense subsp. nephrolepsisexaltata and Herbaspirillum huttiense subsp. lycopersicon.</title>
        <authorList>
            <person name="Poudel M."/>
            <person name="Sharma A."/>
            <person name="Goss E."/>
            <person name="Tapia J.H."/>
            <person name="Harmon C.M."/>
            <person name="Jones J.B."/>
        </authorList>
    </citation>
    <scope>NUCLEOTIDE SEQUENCE</scope>
    <source>
        <strain evidence="2">NC40101</strain>
    </source>
</reference>
<evidence type="ECO:0000313" key="2">
    <source>
        <dbReference type="EMBL" id="MDT0339147.1"/>
    </source>
</evidence>
<feature type="transmembrane region" description="Helical" evidence="1">
    <location>
        <begin position="15"/>
        <end position="34"/>
    </location>
</feature>
<sequence length="41" mass="4775">MKLMELLMSYGSQALVWYAMYVIVGSCAFGAYVWRRTHFGH</sequence>
<keyword evidence="1" id="KW-0472">Membrane</keyword>
<dbReference type="RefSeq" id="WP_255475291.1">
    <property type="nucleotide sequence ID" value="NZ_JAVLSM010000001.1"/>
</dbReference>
<comment type="caution">
    <text evidence="2">The sequence shown here is derived from an EMBL/GenBank/DDBJ whole genome shotgun (WGS) entry which is preliminary data.</text>
</comment>
<name>A0AAE4GB89_9BURK</name>
<dbReference type="AlphaFoldDB" id="A0AAE4GB89"/>
<gene>
    <name evidence="2" type="ORF">RJN63_20090</name>
</gene>
<dbReference type="PROSITE" id="PS51257">
    <property type="entry name" value="PROKAR_LIPOPROTEIN"/>
    <property type="match status" value="1"/>
</dbReference>
<proteinExistence type="predicted"/>
<keyword evidence="1" id="KW-1133">Transmembrane helix</keyword>
<protein>
    <submittedName>
        <fullName evidence="2">Uncharacterized protein</fullName>
    </submittedName>
</protein>